<evidence type="ECO:0000256" key="1">
    <source>
        <dbReference type="ARBA" id="ARBA00004496"/>
    </source>
</evidence>
<evidence type="ECO:0000256" key="4">
    <source>
        <dbReference type="ARBA" id="ARBA00023080"/>
    </source>
</evidence>
<evidence type="ECO:0000256" key="8">
    <source>
        <dbReference type="HAMAP-Rule" id="MF_00528"/>
    </source>
</evidence>
<name>A0AA95GGI3_9GAMM</name>
<comment type="function">
    <text evidence="6">Nucleoside triphosphate pyrophosphatase that hydrolyzes 7-methyl-GTP (m(7)GTP). May have a dual role in cell division arrest and in preventing the incorporation of modified nucleotides into cellular nucleic acids.</text>
</comment>
<reference evidence="9" key="1">
    <citation type="submission" date="2023-04" db="EMBL/GenBank/DDBJ databases">
        <title>Genome dynamics across the evolutionary transition to endosymbiosis.</title>
        <authorList>
            <person name="Siozios S."/>
            <person name="Nadal-Jimenez P."/>
            <person name="Azagi T."/>
            <person name="Sprong H."/>
            <person name="Frost C.L."/>
            <person name="Parratt S.R."/>
            <person name="Taylor G."/>
            <person name="Brettell L."/>
            <person name="Lew K.C."/>
            <person name="Croft L."/>
            <person name="King K.C."/>
            <person name="Brockhurst M.A."/>
            <person name="Hypsa V."/>
            <person name="Novakova E."/>
            <person name="Darby A.C."/>
            <person name="Hurst G.D.D."/>
        </authorList>
    </citation>
    <scope>NUCLEOTIDE SEQUENCE</scope>
    <source>
        <strain evidence="9">AIh</strain>
    </source>
</reference>
<comment type="similarity">
    <text evidence="7">Belongs to the Maf family. YceF subfamily.</text>
</comment>
<dbReference type="Proteomes" id="UP001177597">
    <property type="component" value="Chromosome"/>
</dbReference>
<proteinExistence type="inferred from homology"/>
<evidence type="ECO:0000256" key="5">
    <source>
        <dbReference type="ARBA" id="ARBA00050213"/>
    </source>
</evidence>
<keyword evidence="2 8" id="KW-0963">Cytoplasm</keyword>
<protein>
    <recommendedName>
        <fullName evidence="8">Nucleoside triphosphate pyrophosphatase</fullName>
        <ecNumber evidence="8">3.6.1.9</ecNumber>
    </recommendedName>
    <alternativeName>
        <fullName evidence="8">Nucleotide pyrophosphatase</fullName>
        <shortName evidence="8">Nucleotide PPase</shortName>
    </alternativeName>
</protein>
<comment type="catalytic activity">
    <reaction evidence="5">
        <text>N(7)-methyl-GTP + H2O = N(7)-methyl-GMP + diphosphate + H(+)</text>
        <dbReference type="Rhea" id="RHEA:58744"/>
        <dbReference type="ChEBI" id="CHEBI:15377"/>
        <dbReference type="ChEBI" id="CHEBI:15378"/>
        <dbReference type="ChEBI" id="CHEBI:33019"/>
        <dbReference type="ChEBI" id="CHEBI:58285"/>
        <dbReference type="ChEBI" id="CHEBI:87133"/>
    </reaction>
</comment>
<comment type="caution">
    <text evidence="8">Lacks conserved residue(s) required for the propagation of feature annotation.</text>
</comment>
<dbReference type="PANTHER" id="PTHR43213:SF10">
    <property type="entry name" value="7-METHYL-GTP PYROPHOSPHATASE"/>
    <property type="match status" value="1"/>
</dbReference>
<dbReference type="AlphaFoldDB" id="A0AA95GGI3"/>
<dbReference type="GO" id="GO:0047429">
    <property type="term" value="F:nucleoside triphosphate diphosphatase activity"/>
    <property type="evidence" value="ECO:0007669"/>
    <property type="project" value="UniProtKB-EC"/>
</dbReference>
<comment type="function">
    <text evidence="8">Nucleoside triphosphate pyrophosphatase. May have a dual role in cell division arrest and in preventing the incorporation of modified nucleotides into cellular nucleic acids.</text>
</comment>
<dbReference type="CDD" id="cd00555">
    <property type="entry name" value="Maf"/>
    <property type="match status" value="1"/>
</dbReference>
<feature type="active site" description="Proton acceptor" evidence="8">
    <location>
        <position position="69"/>
    </location>
</feature>
<dbReference type="NCBIfam" id="TIGR00172">
    <property type="entry name" value="maf"/>
    <property type="match status" value="1"/>
</dbReference>
<dbReference type="GO" id="GO:0005737">
    <property type="term" value="C:cytoplasm"/>
    <property type="evidence" value="ECO:0007669"/>
    <property type="project" value="UniProtKB-SubCell"/>
</dbReference>
<dbReference type="FunFam" id="3.90.950.10:FF:000005">
    <property type="entry name" value="7-methyl-GTP pyrophosphatase"/>
    <property type="match status" value="1"/>
</dbReference>
<dbReference type="InterPro" id="IPR029001">
    <property type="entry name" value="ITPase-like_fam"/>
</dbReference>
<dbReference type="Gene3D" id="3.90.950.10">
    <property type="match status" value="1"/>
</dbReference>
<evidence type="ECO:0000256" key="2">
    <source>
        <dbReference type="ARBA" id="ARBA00022490"/>
    </source>
</evidence>
<keyword evidence="3 8" id="KW-0378">Hydrolase</keyword>
<sequence>MKSIVLASMSSSRYQLLEKLGLPFTADAPNIDETPLINESATSLVTRLATEKAKSLAIKYPTHLIIGADQVGLLDHQIIGKPLTHTAAIKQLKQASGKKITFYTGLCLFDSETGKYKTKCELFTVHIRHLNDTEIENYLIKEQPYQCAGAFMSEGLGITLFEKLVGQDPNTLIGLPLISLINMLRAHGINPLS</sequence>
<keyword evidence="4 8" id="KW-0546">Nucleotide metabolism</keyword>
<dbReference type="EC" id="3.6.1.9" evidence="8"/>
<evidence type="ECO:0000313" key="9">
    <source>
        <dbReference type="EMBL" id="WGL96579.1"/>
    </source>
</evidence>
<accession>A0AA95GGI3</accession>
<comment type="catalytic activity">
    <reaction evidence="8">
        <text>a 2'-deoxyribonucleoside 5'-triphosphate + H2O = a 2'-deoxyribonucleoside 5'-phosphate + diphosphate + H(+)</text>
        <dbReference type="Rhea" id="RHEA:44644"/>
        <dbReference type="ChEBI" id="CHEBI:15377"/>
        <dbReference type="ChEBI" id="CHEBI:15378"/>
        <dbReference type="ChEBI" id="CHEBI:33019"/>
        <dbReference type="ChEBI" id="CHEBI:61560"/>
        <dbReference type="ChEBI" id="CHEBI:65317"/>
        <dbReference type="EC" id="3.6.1.9"/>
    </reaction>
</comment>
<dbReference type="PIRSF" id="PIRSF006305">
    <property type="entry name" value="Maf"/>
    <property type="match status" value="1"/>
</dbReference>
<dbReference type="PANTHER" id="PTHR43213">
    <property type="entry name" value="BIFUNCTIONAL DTTP/UTP PYROPHOSPHATASE/METHYLTRANSFERASE PROTEIN-RELATED"/>
    <property type="match status" value="1"/>
</dbReference>
<comment type="subcellular location">
    <subcellularLocation>
        <location evidence="1 8">Cytoplasm</location>
    </subcellularLocation>
</comment>
<comment type="catalytic activity">
    <reaction evidence="8">
        <text>a ribonucleoside 5'-triphosphate + H2O = a ribonucleoside 5'-phosphate + diphosphate + H(+)</text>
        <dbReference type="Rhea" id="RHEA:23996"/>
        <dbReference type="ChEBI" id="CHEBI:15377"/>
        <dbReference type="ChEBI" id="CHEBI:15378"/>
        <dbReference type="ChEBI" id="CHEBI:33019"/>
        <dbReference type="ChEBI" id="CHEBI:58043"/>
        <dbReference type="ChEBI" id="CHEBI:61557"/>
        <dbReference type="EC" id="3.6.1.9"/>
    </reaction>
</comment>
<organism evidence="9 10">
    <name type="scientific">Arsenophonus nasoniae</name>
    <name type="common">son-killer infecting Nasonia vitripennis</name>
    <dbReference type="NCBI Taxonomy" id="638"/>
    <lineage>
        <taxon>Bacteria</taxon>
        <taxon>Pseudomonadati</taxon>
        <taxon>Pseudomonadota</taxon>
        <taxon>Gammaproteobacteria</taxon>
        <taxon>Enterobacterales</taxon>
        <taxon>Morganellaceae</taxon>
        <taxon>Arsenophonus</taxon>
    </lineage>
</organism>
<dbReference type="GO" id="GO:0009117">
    <property type="term" value="P:nucleotide metabolic process"/>
    <property type="evidence" value="ECO:0007669"/>
    <property type="project" value="UniProtKB-KW"/>
</dbReference>
<evidence type="ECO:0000256" key="6">
    <source>
        <dbReference type="ARBA" id="ARBA00053369"/>
    </source>
</evidence>
<dbReference type="HAMAP" id="MF_00528">
    <property type="entry name" value="Maf"/>
    <property type="match status" value="1"/>
</dbReference>
<dbReference type="RefSeq" id="WP_280630046.1">
    <property type="nucleotide sequence ID" value="NZ_CP123498.1"/>
</dbReference>
<evidence type="ECO:0000313" key="10">
    <source>
        <dbReference type="Proteomes" id="UP001177597"/>
    </source>
</evidence>
<evidence type="ECO:0000256" key="3">
    <source>
        <dbReference type="ARBA" id="ARBA00022801"/>
    </source>
</evidence>
<gene>
    <name evidence="9" type="ORF">QE207_08610</name>
</gene>
<comment type="cofactor">
    <cofactor evidence="8">
        <name>a divalent metal cation</name>
        <dbReference type="ChEBI" id="CHEBI:60240"/>
    </cofactor>
</comment>
<dbReference type="EMBL" id="CP123498">
    <property type="protein sequence ID" value="WGL96579.1"/>
    <property type="molecule type" value="Genomic_DNA"/>
</dbReference>
<dbReference type="Pfam" id="PF02545">
    <property type="entry name" value="Maf"/>
    <property type="match status" value="1"/>
</dbReference>
<evidence type="ECO:0000256" key="7">
    <source>
        <dbReference type="ARBA" id="ARBA00060749"/>
    </source>
</evidence>
<dbReference type="SUPFAM" id="SSF52972">
    <property type="entry name" value="ITPase-like"/>
    <property type="match status" value="1"/>
</dbReference>
<dbReference type="InterPro" id="IPR003697">
    <property type="entry name" value="Maf-like"/>
</dbReference>